<dbReference type="Gene3D" id="3.30.950.10">
    <property type="entry name" value="Methyltransferase, Cobalt-precorrin-4 Transmethylase, Domain 2"/>
    <property type="match status" value="1"/>
</dbReference>
<sequence length="486" mass="51185">MTQRRPQTTSTRRIEALATLPLFHKLGGRKVVLAGDSEGALWKAELLAATGAALHVFAGGGAELFGSLAKQDSAGLITVHPRGWQPADLQDAALAIGDIEDEDEIRAFVAAARQAGAPVNVVDKPDFCDFSFGTLVNRSPLIVAISTDGAAPVFGQALRARIETLLPVGLKAWAQAAKDWRPAVQARELPFALRRAFWELFTAKAMREPERAPDEDDRTALFAALDRLEATQDGAGRVSLVGAGPGDPELLTLKAIRALQSADIILYDDLVSPGVLELARREAKRMMVGKTGYGPSVKQSEINALIVSLASQGKHVVRLKGGDPGIFGRAGEEIAACEAAGLPVTIVPGISAAQGAAASLGLSLTHRDHARRLQFVTGHARSGDLPEDLDWKAMADPHATTVIYMARATLSGFRDRALAAGLDPATPAIAVQSATLPDETRVAATIATLPERLRELPRGGPVLVMVGHALGAARSSAASVVDRRSA</sequence>
<dbReference type="NCBIfam" id="NF007922">
    <property type="entry name" value="PRK10637.1"/>
    <property type="match status" value="1"/>
</dbReference>
<organism evidence="16 17">
    <name type="scientific">Bosea vaviloviae</name>
    <dbReference type="NCBI Taxonomy" id="1526658"/>
    <lineage>
        <taxon>Bacteria</taxon>
        <taxon>Pseudomonadati</taxon>
        <taxon>Pseudomonadota</taxon>
        <taxon>Alphaproteobacteria</taxon>
        <taxon>Hyphomicrobiales</taxon>
        <taxon>Boseaceae</taxon>
        <taxon>Bosea</taxon>
    </lineage>
</organism>
<dbReference type="SUPFAM" id="SSF51735">
    <property type="entry name" value="NAD(P)-binding Rossmann-fold domains"/>
    <property type="match status" value="1"/>
</dbReference>
<dbReference type="PROSITE" id="PS00839">
    <property type="entry name" value="SUMT_1"/>
    <property type="match status" value="1"/>
</dbReference>
<comment type="similarity">
    <text evidence="2">Belongs to the precorrin methyltransferase family.</text>
</comment>
<dbReference type="OrthoDB" id="9815856at2"/>
<dbReference type="SUPFAM" id="SSF75615">
    <property type="entry name" value="Siroheme synthase middle domains-like"/>
    <property type="match status" value="1"/>
</dbReference>
<dbReference type="RefSeq" id="WP_054211320.1">
    <property type="nucleotide sequence ID" value="NZ_LGSZ01000060.1"/>
</dbReference>
<protein>
    <submittedName>
        <fullName evidence="16">Siroheme synthase</fullName>
    </submittedName>
</protein>
<evidence type="ECO:0000256" key="13">
    <source>
        <dbReference type="ARBA" id="ARBA00047561"/>
    </source>
</evidence>
<dbReference type="GO" id="GO:0051266">
    <property type="term" value="F:sirohydrochlorin ferrochelatase activity"/>
    <property type="evidence" value="ECO:0007669"/>
    <property type="project" value="InterPro"/>
</dbReference>
<keyword evidence="4" id="KW-0489">Methyltransferase</keyword>
<dbReference type="FunFam" id="3.40.1010.10:FF:000001">
    <property type="entry name" value="Siroheme synthase"/>
    <property type="match status" value="1"/>
</dbReference>
<dbReference type="Gene3D" id="3.40.50.720">
    <property type="entry name" value="NAD(P)-binding Rossmann-like Domain"/>
    <property type="match status" value="1"/>
</dbReference>
<dbReference type="InterPro" id="IPR012409">
    <property type="entry name" value="Sirohaem_synth"/>
</dbReference>
<dbReference type="PATRIC" id="fig|1526658.3.peg.1666"/>
<evidence type="ECO:0000256" key="9">
    <source>
        <dbReference type="ARBA" id="ARBA00023239"/>
    </source>
</evidence>
<evidence type="ECO:0000259" key="15">
    <source>
        <dbReference type="Pfam" id="PF00590"/>
    </source>
</evidence>
<feature type="active site" description="Proton donor" evidence="14">
    <location>
        <position position="290"/>
    </location>
</feature>
<evidence type="ECO:0000256" key="11">
    <source>
        <dbReference type="ARBA" id="ARBA00023268"/>
    </source>
</evidence>
<feature type="active site" description="Proton acceptor" evidence="14">
    <location>
        <position position="268"/>
    </location>
</feature>
<dbReference type="InterPro" id="IPR014776">
    <property type="entry name" value="4pyrrole_Mease_sub2"/>
</dbReference>
<evidence type="ECO:0000256" key="8">
    <source>
        <dbReference type="ARBA" id="ARBA00023027"/>
    </source>
</evidence>
<keyword evidence="5" id="KW-0808">Transferase</keyword>
<keyword evidence="11" id="KW-0511">Multifunctional enzyme</keyword>
<dbReference type="PANTHER" id="PTHR45790:SF3">
    <property type="entry name" value="S-ADENOSYL-L-METHIONINE-DEPENDENT UROPORPHYRINOGEN III METHYLTRANSFERASE, CHLOROPLASTIC"/>
    <property type="match status" value="1"/>
</dbReference>
<evidence type="ECO:0000256" key="7">
    <source>
        <dbReference type="ARBA" id="ARBA00023002"/>
    </source>
</evidence>
<dbReference type="InterPro" id="IPR006366">
    <property type="entry name" value="CobA/CysG_C"/>
</dbReference>
<dbReference type="NCBIfam" id="NF004790">
    <property type="entry name" value="PRK06136.1"/>
    <property type="match status" value="1"/>
</dbReference>
<dbReference type="Gene3D" id="3.30.160.110">
    <property type="entry name" value="Siroheme synthase, domain 2"/>
    <property type="match status" value="1"/>
</dbReference>
<dbReference type="GO" id="GO:0043115">
    <property type="term" value="F:precorrin-2 dehydrogenase activity"/>
    <property type="evidence" value="ECO:0007669"/>
    <property type="project" value="UniProtKB-EC"/>
</dbReference>
<feature type="domain" description="Tetrapyrrole methylase" evidence="15">
    <location>
        <begin position="238"/>
        <end position="449"/>
    </location>
</feature>
<dbReference type="InterPro" id="IPR050161">
    <property type="entry name" value="Siro_Cobalamin_biosynth"/>
</dbReference>
<keyword evidence="3" id="KW-0169">Cobalamin biosynthesis</keyword>
<dbReference type="UniPathway" id="UPA00262">
    <property type="reaction ID" value="UER00211"/>
</dbReference>
<evidence type="ECO:0000256" key="5">
    <source>
        <dbReference type="ARBA" id="ARBA00022679"/>
    </source>
</evidence>
<dbReference type="InterPro" id="IPR006367">
    <property type="entry name" value="Sirohaem_synthase_N"/>
</dbReference>
<dbReference type="Proteomes" id="UP000037822">
    <property type="component" value="Unassembled WGS sequence"/>
</dbReference>
<keyword evidence="17" id="KW-1185">Reference proteome</keyword>
<reference evidence="16 17" key="1">
    <citation type="submission" date="2015-07" db="EMBL/GenBank/DDBJ databases">
        <title>Whole genome sequencing of Bosea vaviloviae isolated from cave pool.</title>
        <authorList>
            <person name="Tan N.E.H."/>
            <person name="Lee Y.P."/>
            <person name="Gan H.M."/>
            <person name="Barton H."/>
            <person name="Savka M.A."/>
        </authorList>
    </citation>
    <scope>NUCLEOTIDE SEQUENCE [LARGE SCALE GENOMIC DNA]</scope>
    <source>
        <strain evidence="16 17">SD260</strain>
    </source>
</reference>
<dbReference type="GO" id="GO:0009236">
    <property type="term" value="P:cobalamin biosynthetic process"/>
    <property type="evidence" value="ECO:0007669"/>
    <property type="project" value="UniProtKB-KW"/>
</dbReference>
<comment type="caution">
    <text evidence="16">The sequence shown here is derived from an EMBL/GenBank/DDBJ whole genome shotgun (WGS) entry which is preliminary data.</text>
</comment>
<evidence type="ECO:0000256" key="10">
    <source>
        <dbReference type="ARBA" id="ARBA00023244"/>
    </source>
</evidence>
<comment type="catalytic activity">
    <reaction evidence="13">
        <text>precorrin-2 + NAD(+) = sirohydrochlorin + NADH + 2 H(+)</text>
        <dbReference type="Rhea" id="RHEA:15613"/>
        <dbReference type="ChEBI" id="CHEBI:15378"/>
        <dbReference type="ChEBI" id="CHEBI:57540"/>
        <dbReference type="ChEBI" id="CHEBI:57945"/>
        <dbReference type="ChEBI" id="CHEBI:58351"/>
        <dbReference type="ChEBI" id="CHEBI:58827"/>
        <dbReference type="EC" id="1.3.1.76"/>
    </reaction>
</comment>
<dbReference type="PIRSF" id="PIRSF036426">
    <property type="entry name" value="Sirohaem_synth"/>
    <property type="match status" value="1"/>
</dbReference>
<keyword evidence="8" id="KW-0520">NAD</keyword>
<dbReference type="CDD" id="cd11642">
    <property type="entry name" value="SUMT"/>
    <property type="match status" value="1"/>
</dbReference>
<dbReference type="InterPro" id="IPR000878">
    <property type="entry name" value="4pyrrol_Mease"/>
</dbReference>
<dbReference type="GO" id="GO:0004851">
    <property type="term" value="F:uroporphyrin-III C-methyltransferase activity"/>
    <property type="evidence" value="ECO:0007669"/>
    <property type="project" value="InterPro"/>
</dbReference>
<dbReference type="InterPro" id="IPR036291">
    <property type="entry name" value="NAD(P)-bd_dom_sf"/>
</dbReference>
<evidence type="ECO:0000256" key="6">
    <source>
        <dbReference type="ARBA" id="ARBA00022691"/>
    </source>
</evidence>
<gene>
    <name evidence="16" type="ORF">AE618_22595</name>
</gene>
<dbReference type="PANTHER" id="PTHR45790">
    <property type="entry name" value="SIROHEME SYNTHASE-RELATED"/>
    <property type="match status" value="1"/>
</dbReference>
<dbReference type="EMBL" id="LGSZ01000060">
    <property type="protein sequence ID" value="KPH77345.1"/>
    <property type="molecule type" value="Genomic_DNA"/>
</dbReference>
<proteinExistence type="inferred from homology"/>
<evidence type="ECO:0000256" key="2">
    <source>
        <dbReference type="ARBA" id="ARBA00005879"/>
    </source>
</evidence>
<dbReference type="Pfam" id="PF00590">
    <property type="entry name" value="TP_methylase"/>
    <property type="match status" value="1"/>
</dbReference>
<dbReference type="GO" id="GO:0051287">
    <property type="term" value="F:NAD binding"/>
    <property type="evidence" value="ECO:0007669"/>
    <property type="project" value="InterPro"/>
</dbReference>
<evidence type="ECO:0000256" key="14">
    <source>
        <dbReference type="PIRSR" id="PIRSR036426-1"/>
    </source>
</evidence>
<dbReference type="InterPro" id="IPR014777">
    <property type="entry name" value="4pyrrole_Mease_sub1"/>
</dbReference>
<dbReference type="NCBIfam" id="TIGR01469">
    <property type="entry name" value="cobA_cysG_Cterm"/>
    <property type="match status" value="1"/>
</dbReference>
<keyword evidence="7" id="KW-0560">Oxidoreductase</keyword>
<dbReference type="InterPro" id="IPR035996">
    <property type="entry name" value="4pyrrol_Methylase_sf"/>
</dbReference>
<dbReference type="AlphaFoldDB" id="A0A0N1F373"/>
<comment type="pathway">
    <text evidence="1">Porphyrin-containing compound metabolism; siroheme biosynthesis; sirohydrochlorin from precorrin-2: step 1/1.</text>
</comment>
<dbReference type="GO" id="GO:0019354">
    <property type="term" value="P:siroheme biosynthetic process"/>
    <property type="evidence" value="ECO:0007669"/>
    <property type="project" value="UniProtKB-UniPathway"/>
</dbReference>
<dbReference type="Pfam" id="PF13241">
    <property type="entry name" value="NAD_binding_7"/>
    <property type="match status" value="1"/>
</dbReference>
<evidence type="ECO:0000256" key="3">
    <source>
        <dbReference type="ARBA" id="ARBA00022573"/>
    </source>
</evidence>
<dbReference type="GO" id="GO:0032259">
    <property type="term" value="P:methylation"/>
    <property type="evidence" value="ECO:0007669"/>
    <property type="project" value="UniProtKB-KW"/>
</dbReference>
<evidence type="ECO:0000256" key="1">
    <source>
        <dbReference type="ARBA" id="ARBA00005010"/>
    </source>
</evidence>
<evidence type="ECO:0000313" key="17">
    <source>
        <dbReference type="Proteomes" id="UP000037822"/>
    </source>
</evidence>
<dbReference type="SUPFAM" id="SSF53790">
    <property type="entry name" value="Tetrapyrrole methylase"/>
    <property type="match status" value="1"/>
</dbReference>
<dbReference type="InterPro" id="IPR003043">
    <property type="entry name" value="Uropor_MeTrfase_CS"/>
</dbReference>
<evidence type="ECO:0000256" key="12">
    <source>
        <dbReference type="ARBA" id="ARBA00025705"/>
    </source>
</evidence>
<accession>A0A0N1F373</accession>
<keyword evidence="6" id="KW-0949">S-adenosyl-L-methionine</keyword>
<dbReference type="Gene3D" id="3.40.1010.10">
    <property type="entry name" value="Cobalt-precorrin-4 Transmethylase, Domain 1"/>
    <property type="match status" value="1"/>
</dbReference>
<comment type="pathway">
    <text evidence="12">Porphyrin-containing compound metabolism; siroheme biosynthesis; precorrin-2 from uroporphyrinogen III: step 1/1.</text>
</comment>
<keyword evidence="10" id="KW-0627">Porphyrin biosynthesis</keyword>
<dbReference type="NCBIfam" id="TIGR01470">
    <property type="entry name" value="cysG_Nterm"/>
    <property type="match status" value="1"/>
</dbReference>
<keyword evidence="9" id="KW-0456">Lyase</keyword>
<evidence type="ECO:0000313" key="16">
    <source>
        <dbReference type="EMBL" id="KPH77345.1"/>
    </source>
</evidence>
<name>A0A0N1F373_9HYPH</name>
<evidence type="ECO:0000256" key="4">
    <source>
        <dbReference type="ARBA" id="ARBA00022603"/>
    </source>
</evidence>